<dbReference type="CDD" id="cd00082">
    <property type="entry name" value="HisKA"/>
    <property type="match status" value="1"/>
</dbReference>
<dbReference type="Pfam" id="PF00512">
    <property type="entry name" value="HisKA"/>
    <property type="match status" value="1"/>
</dbReference>
<evidence type="ECO:0000256" key="6">
    <source>
        <dbReference type="ARBA" id="ARBA00022741"/>
    </source>
</evidence>
<dbReference type="Gene3D" id="1.10.287.130">
    <property type="match status" value="1"/>
</dbReference>
<keyword evidence="10" id="KW-1133">Transmembrane helix</keyword>
<dbReference type="InterPro" id="IPR003594">
    <property type="entry name" value="HATPase_dom"/>
</dbReference>
<dbReference type="EMBL" id="DXBR01000090">
    <property type="protein sequence ID" value="HIZ40226.1"/>
    <property type="molecule type" value="Genomic_DNA"/>
</dbReference>
<keyword evidence="9" id="KW-0902">Two-component regulatory system</keyword>
<keyword evidence="10" id="KW-0812">Transmembrane</keyword>
<dbReference type="GO" id="GO:0005524">
    <property type="term" value="F:ATP binding"/>
    <property type="evidence" value="ECO:0007669"/>
    <property type="project" value="UniProtKB-KW"/>
</dbReference>
<dbReference type="InterPro" id="IPR050351">
    <property type="entry name" value="BphY/WalK/GraS-like"/>
</dbReference>
<dbReference type="SMART" id="SM00388">
    <property type="entry name" value="HisKA"/>
    <property type="match status" value="1"/>
</dbReference>
<comment type="catalytic activity">
    <reaction evidence="1">
        <text>ATP + protein L-histidine = ADP + protein N-phospho-L-histidine.</text>
        <dbReference type="EC" id="2.7.13.3"/>
    </reaction>
</comment>
<evidence type="ECO:0000259" key="11">
    <source>
        <dbReference type="PROSITE" id="PS50109"/>
    </source>
</evidence>
<sequence>MKKKRSGNRGWTRRKRKPKSPFPLIVLVTVVAFFVLVVTMAFVVFVTWLLIKAGIFHFPHSARYGLTFVLLEFALASVFVGTIVSFVVGRISLRPLNKLIRAMNQLADGDYSVRLYFGERKIGRKLADSFNKMAEELSNTEMLRSDFVNNFSHEFKTPIVSIYGFARLLCRGNLEAEQTREYLSIIEQESGRLAEMATNVLDMTRVENQTILSGVKEYNLSEQLRRSVLLLEKKWSQKELEISCDFNEHMIQADEEMMKQVWVNLLDNAIKFAPEKGKITVLIREHTDEERQEDGTVAVAIKNNGPQIKEEDRKRIFNKFYQSDTSHAAEGTGIGLAIVKRIVELHEGEIRVESDSRETAFWVELPKNRQP</sequence>
<dbReference type="FunFam" id="3.30.565.10:FF:000006">
    <property type="entry name" value="Sensor histidine kinase WalK"/>
    <property type="match status" value="1"/>
</dbReference>
<dbReference type="InterPro" id="IPR005467">
    <property type="entry name" value="His_kinase_dom"/>
</dbReference>
<dbReference type="Pfam" id="PF02518">
    <property type="entry name" value="HATPase_c"/>
    <property type="match status" value="1"/>
</dbReference>
<reference evidence="13" key="1">
    <citation type="journal article" date="2021" name="PeerJ">
        <title>Extensive microbial diversity within the chicken gut microbiome revealed by metagenomics and culture.</title>
        <authorList>
            <person name="Gilroy R."/>
            <person name="Ravi A."/>
            <person name="Getino M."/>
            <person name="Pursley I."/>
            <person name="Horton D.L."/>
            <person name="Alikhan N.F."/>
            <person name="Baker D."/>
            <person name="Gharbi K."/>
            <person name="Hall N."/>
            <person name="Watson M."/>
            <person name="Adriaenssens E.M."/>
            <person name="Foster-Nyarko E."/>
            <person name="Jarju S."/>
            <person name="Secka A."/>
            <person name="Antonio M."/>
            <person name="Oren A."/>
            <person name="Chaudhuri R.R."/>
            <person name="La Ragione R."/>
            <person name="Hildebrand F."/>
            <person name="Pallen M.J."/>
        </authorList>
    </citation>
    <scope>NUCLEOTIDE SEQUENCE</scope>
    <source>
        <strain evidence="13">CHK179-28034</strain>
    </source>
</reference>
<organism evidence="13 14">
    <name type="scientific">Candidatus Anaerobutyricum stercoris</name>
    <dbReference type="NCBI Taxonomy" id="2838457"/>
    <lineage>
        <taxon>Bacteria</taxon>
        <taxon>Bacillati</taxon>
        <taxon>Bacillota</taxon>
        <taxon>Clostridia</taxon>
        <taxon>Lachnospirales</taxon>
        <taxon>Lachnospiraceae</taxon>
        <taxon>Anaerobutyricum</taxon>
    </lineage>
</organism>
<evidence type="ECO:0000256" key="2">
    <source>
        <dbReference type="ARBA" id="ARBA00004370"/>
    </source>
</evidence>
<dbReference type="EC" id="2.7.13.3" evidence="3"/>
<evidence type="ECO:0000256" key="5">
    <source>
        <dbReference type="ARBA" id="ARBA00022679"/>
    </source>
</evidence>
<keyword evidence="6" id="KW-0547">Nucleotide-binding</keyword>
<gene>
    <name evidence="13" type="ORF">H9968_09995</name>
</gene>
<feature type="transmembrane region" description="Helical" evidence="10">
    <location>
        <begin position="71"/>
        <end position="93"/>
    </location>
</feature>
<dbReference type="SMART" id="SM00304">
    <property type="entry name" value="HAMP"/>
    <property type="match status" value="1"/>
</dbReference>
<dbReference type="PANTHER" id="PTHR42878">
    <property type="entry name" value="TWO-COMPONENT HISTIDINE KINASE"/>
    <property type="match status" value="1"/>
</dbReference>
<evidence type="ECO:0000256" key="7">
    <source>
        <dbReference type="ARBA" id="ARBA00022777"/>
    </source>
</evidence>
<dbReference type="PRINTS" id="PR00344">
    <property type="entry name" value="BCTRLSENSOR"/>
</dbReference>
<evidence type="ECO:0000256" key="3">
    <source>
        <dbReference type="ARBA" id="ARBA00012438"/>
    </source>
</evidence>
<dbReference type="SUPFAM" id="SSF55874">
    <property type="entry name" value="ATPase domain of HSP90 chaperone/DNA topoisomerase II/histidine kinase"/>
    <property type="match status" value="1"/>
</dbReference>
<dbReference type="SUPFAM" id="SSF47384">
    <property type="entry name" value="Homodimeric domain of signal transducing histidine kinase"/>
    <property type="match status" value="1"/>
</dbReference>
<dbReference type="GO" id="GO:0000155">
    <property type="term" value="F:phosphorelay sensor kinase activity"/>
    <property type="evidence" value="ECO:0007669"/>
    <property type="project" value="InterPro"/>
</dbReference>
<dbReference type="Proteomes" id="UP000824049">
    <property type="component" value="Unassembled WGS sequence"/>
</dbReference>
<feature type="domain" description="Histidine kinase" evidence="11">
    <location>
        <begin position="150"/>
        <end position="369"/>
    </location>
</feature>
<feature type="domain" description="HAMP" evidence="12">
    <location>
        <begin position="90"/>
        <end position="142"/>
    </location>
</feature>
<evidence type="ECO:0000313" key="13">
    <source>
        <dbReference type="EMBL" id="HIZ40226.1"/>
    </source>
</evidence>
<dbReference type="Gene3D" id="6.10.340.10">
    <property type="match status" value="1"/>
</dbReference>
<name>A0A9D2EN98_9FIRM</name>
<dbReference type="InterPro" id="IPR003660">
    <property type="entry name" value="HAMP_dom"/>
</dbReference>
<keyword evidence="5" id="KW-0808">Transferase</keyword>
<evidence type="ECO:0000259" key="12">
    <source>
        <dbReference type="PROSITE" id="PS50885"/>
    </source>
</evidence>
<evidence type="ECO:0000313" key="14">
    <source>
        <dbReference type="Proteomes" id="UP000824049"/>
    </source>
</evidence>
<dbReference type="InterPro" id="IPR036097">
    <property type="entry name" value="HisK_dim/P_sf"/>
</dbReference>
<dbReference type="GO" id="GO:0030295">
    <property type="term" value="F:protein kinase activator activity"/>
    <property type="evidence" value="ECO:0007669"/>
    <property type="project" value="TreeGrafter"/>
</dbReference>
<evidence type="ECO:0000256" key="9">
    <source>
        <dbReference type="ARBA" id="ARBA00023012"/>
    </source>
</evidence>
<dbReference type="SUPFAM" id="SSF158472">
    <property type="entry name" value="HAMP domain-like"/>
    <property type="match status" value="1"/>
</dbReference>
<dbReference type="GO" id="GO:0000156">
    <property type="term" value="F:phosphorelay response regulator activity"/>
    <property type="evidence" value="ECO:0007669"/>
    <property type="project" value="TreeGrafter"/>
</dbReference>
<dbReference type="PANTHER" id="PTHR42878:SF7">
    <property type="entry name" value="SENSOR HISTIDINE KINASE GLRK"/>
    <property type="match status" value="1"/>
</dbReference>
<keyword evidence="7 13" id="KW-0418">Kinase</keyword>
<dbReference type="InterPro" id="IPR003661">
    <property type="entry name" value="HisK_dim/P_dom"/>
</dbReference>
<dbReference type="PROSITE" id="PS50885">
    <property type="entry name" value="HAMP"/>
    <property type="match status" value="1"/>
</dbReference>
<dbReference type="SMART" id="SM00387">
    <property type="entry name" value="HATPase_c"/>
    <property type="match status" value="1"/>
</dbReference>
<keyword evidence="8" id="KW-0067">ATP-binding</keyword>
<dbReference type="InterPro" id="IPR036890">
    <property type="entry name" value="HATPase_C_sf"/>
</dbReference>
<dbReference type="CDD" id="cd06225">
    <property type="entry name" value="HAMP"/>
    <property type="match status" value="1"/>
</dbReference>
<feature type="transmembrane region" description="Helical" evidence="10">
    <location>
        <begin position="21"/>
        <end position="51"/>
    </location>
</feature>
<dbReference type="InterPro" id="IPR004358">
    <property type="entry name" value="Sig_transdc_His_kin-like_C"/>
</dbReference>
<keyword evidence="10" id="KW-0472">Membrane</keyword>
<dbReference type="GO" id="GO:0016020">
    <property type="term" value="C:membrane"/>
    <property type="evidence" value="ECO:0007669"/>
    <property type="project" value="UniProtKB-SubCell"/>
</dbReference>
<proteinExistence type="predicted"/>
<dbReference type="GO" id="GO:0007234">
    <property type="term" value="P:osmosensory signaling via phosphorelay pathway"/>
    <property type="evidence" value="ECO:0007669"/>
    <property type="project" value="TreeGrafter"/>
</dbReference>
<dbReference type="Pfam" id="PF00672">
    <property type="entry name" value="HAMP"/>
    <property type="match status" value="1"/>
</dbReference>
<comment type="subcellular location">
    <subcellularLocation>
        <location evidence="2">Membrane</location>
    </subcellularLocation>
</comment>
<evidence type="ECO:0000256" key="4">
    <source>
        <dbReference type="ARBA" id="ARBA00022553"/>
    </source>
</evidence>
<dbReference type="Gene3D" id="3.30.565.10">
    <property type="entry name" value="Histidine kinase-like ATPase, C-terminal domain"/>
    <property type="match status" value="1"/>
</dbReference>
<comment type="caution">
    <text evidence="13">The sequence shown here is derived from an EMBL/GenBank/DDBJ whole genome shotgun (WGS) entry which is preliminary data.</text>
</comment>
<evidence type="ECO:0000256" key="8">
    <source>
        <dbReference type="ARBA" id="ARBA00022840"/>
    </source>
</evidence>
<evidence type="ECO:0000256" key="10">
    <source>
        <dbReference type="SAM" id="Phobius"/>
    </source>
</evidence>
<dbReference type="AlphaFoldDB" id="A0A9D2EN98"/>
<dbReference type="PROSITE" id="PS50109">
    <property type="entry name" value="HIS_KIN"/>
    <property type="match status" value="1"/>
</dbReference>
<keyword evidence="4" id="KW-0597">Phosphoprotein</keyword>
<evidence type="ECO:0000256" key="1">
    <source>
        <dbReference type="ARBA" id="ARBA00000085"/>
    </source>
</evidence>
<accession>A0A9D2EN98</accession>
<reference evidence="13" key="2">
    <citation type="submission" date="2021-04" db="EMBL/GenBank/DDBJ databases">
        <authorList>
            <person name="Gilroy R."/>
        </authorList>
    </citation>
    <scope>NUCLEOTIDE SEQUENCE</scope>
    <source>
        <strain evidence="13">CHK179-28034</strain>
    </source>
</reference>
<protein>
    <recommendedName>
        <fullName evidence="3">histidine kinase</fullName>
        <ecNumber evidence="3">2.7.13.3</ecNumber>
    </recommendedName>
</protein>